<keyword evidence="2" id="KW-1185">Reference proteome</keyword>
<dbReference type="AlphaFoldDB" id="A0A2Z3GN79"/>
<reference evidence="2" key="1">
    <citation type="submission" date="2018-04" db="EMBL/GenBank/DDBJ databases">
        <title>Complete genome of Antarctic heterotrophic bacterium Hymenobacter nivis.</title>
        <authorList>
            <person name="Terashima M."/>
        </authorList>
    </citation>
    <scope>NUCLEOTIDE SEQUENCE [LARGE SCALE GENOMIC DNA]</scope>
    <source>
        <strain evidence="2">NBRC 111535</strain>
    </source>
</reference>
<accession>A0A2Z3GN79</accession>
<dbReference type="EMBL" id="CP029145">
    <property type="protein sequence ID" value="AWM34678.1"/>
    <property type="molecule type" value="Genomic_DNA"/>
</dbReference>
<gene>
    <name evidence="1" type="ORF">DDQ68_18980</name>
</gene>
<proteinExistence type="predicted"/>
<sequence length="154" mass="15320">MPPWPGRTGLELGLIYQVATDALAISGAAASAAKILGFNMGGLVPGVGNTDMVPAMLTLGEVVMSAPAVQQFAPALSYLNVLAGGASSAPGLPQQRGGQADGGLVARALGAVPAFDYQQLAAAIAQQPVSVAVRAIAVQQGRVARARSLTTLGS</sequence>
<dbReference type="Proteomes" id="UP000245999">
    <property type="component" value="Chromosome"/>
</dbReference>
<evidence type="ECO:0000313" key="2">
    <source>
        <dbReference type="Proteomes" id="UP000245999"/>
    </source>
</evidence>
<name>A0A2Z3GN79_9BACT</name>
<dbReference type="KEGG" id="hnv:DDQ68_18980"/>
<evidence type="ECO:0000313" key="1">
    <source>
        <dbReference type="EMBL" id="AWM34678.1"/>
    </source>
</evidence>
<organism evidence="1 2">
    <name type="scientific">Hymenobacter nivis</name>
    <dbReference type="NCBI Taxonomy" id="1850093"/>
    <lineage>
        <taxon>Bacteria</taxon>
        <taxon>Pseudomonadati</taxon>
        <taxon>Bacteroidota</taxon>
        <taxon>Cytophagia</taxon>
        <taxon>Cytophagales</taxon>
        <taxon>Hymenobacteraceae</taxon>
        <taxon>Hymenobacter</taxon>
    </lineage>
</organism>
<protein>
    <submittedName>
        <fullName evidence="1">Uncharacterized protein</fullName>
    </submittedName>
</protein>
<dbReference type="OrthoDB" id="3404808at2"/>